<dbReference type="Gene3D" id="3.30.70.100">
    <property type="match status" value="1"/>
</dbReference>
<evidence type="ECO:0000313" key="4">
    <source>
        <dbReference type="Proteomes" id="UP000614410"/>
    </source>
</evidence>
<dbReference type="PROSITE" id="PS51502">
    <property type="entry name" value="S_R_A_B_BARREL"/>
    <property type="match status" value="1"/>
</dbReference>
<dbReference type="SUPFAM" id="SSF54909">
    <property type="entry name" value="Dimeric alpha+beta barrel"/>
    <property type="match status" value="1"/>
</dbReference>
<dbReference type="AlphaFoldDB" id="A0A934N9K7"/>
<feature type="domain" description="Stress-response A/B barrel" evidence="2">
    <location>
        <begin position="3"/>
        <end position="96"/>
    </location>
</feature>
<dbReference type="EMBL" id="JAEKNN010000030">
    <property type="protein sequence ID" value="MBJ7609157.1"/>
    <property type="molecule type" value="Genomic_DNA"/>
</dbReference>
<dbReference type="Proteomes" id="UP000614410">
    <property type="component" value="Unassembled WGS sequence"/>
</dbReference>
<evidence type="ECO:0000313" key="3">
    <source>
        <dbReference type="EMBL" id="MBJ7609157.1"/>
    </source>
</evidence>
<dbReference type="PANTHER" id="PTHR33178">
    <property type="match status" value="1"/>
</dbReference>
<dbReference type="SMART" id="SM00886">
    <property type="entry name" value="Dabb"/>
    <property type="match status" value="1"/>
</dbReference>
<dbReference type="PANTHER" id="PTHR33178:SF10">
    <property type="entry name" value="STRESS-RESPONSE A_B BARREL DOMAIN-CONTAINING PROTEIN"/>
    <property type="match status" value="1"/>
</dbReference>
<dbReference type="InterPro" id="IPR044662">
    <property type="entry name" value="HS1/DABB1-like"/>
</dbReference>
<sequence length="117" mass="13555">MTLQHVVLFSFPQELSTQDAADMKAQVASWPSQIGCMTQLRFGADLTGARTNGYSRLLYMEFAGTAELERYRQHPVHQAFNRWIVERQCTPLAFDYFLDPDTALMPQASHREEEERR</sequence>
<dbReference type="InterPro" id="IPR011008">
    <property type="entry name" value="Dimeric_a/b-barrel"/>
</dbReference>
<gene>
    <name evidence="3" type="ORF">JF887_06960</name>
</gene>
<evidence type="ECO:0000256" key="1">
    <source>
        <dbReference type="ARBA" id="ARBA00011738"/>
    </source>
</evidence>
<protein>
    <submittedName>
        <fullName evidence="3">Dabb family protein</fullName>
    </submittedName>
</protein>
<accession>A0A934N9K7</accession>
<comment type="caution">
    <text evidence="3">The sequence shown here is derived from an EMBL/GenBank/DDBJ whole genome shotgun (WGS) entry which is preliminary data.</text>
</comment>
<evidence type="ECO:0000259" key="2">
    <source>
        <dbReference type="PROSITE" id="PS51502"/>
    </source>
</evidence>
<proteinExistence type="predicted"/>
<dbReference type="InterPro" id="IPR013097">
    <property type="entry name" value="Dabb"/>
</dbReference>
<organism evidence="3 4">
    <name type="scientific">Candidatus Amunia macphersoniae</name>
    <dbReference type="NCBI Taxonomy" id="3127014"/>
    <lineage>
        <taxon>Bacteria</taxon>
        <taxon>Bacillati</taxon>
        <taxon>Candidatus Dormiibacterota</taxon>
        <taxon>Candidatus Dormibacteria</taxon>
        <taxon>Candidatus Aeolococcales</taxon>
        <taxon>Candidatus Aeolococcaceae</taxon>
        <taxon>Candidatus Amunia</taxon>
    </lineage>
</organism>
<comment type="subunit">
    <text evidence="1">Homodimer.</text>
</comment>
<name>A0A934N9K7_9BACT</name>
<dbReference type="Pfam" id="PF07876">
    <property type="entry name" value="Dabb"/>
    <property type="match status" value="1"/>
</dbReference>
<reference evidence="3 4" key="1">
    <citation type="submission" date="2020-10" db="EMBL/GenBank/DDBJ databases">
        <title>Ca. Dormibacterota MAGs.</title>
        <authorList>
            <person name="Montgomery K."/>
        </authorList>
    </citation>
    <scope>NUCLEOTIDE SEQUENCE [LARGE SCALE GENOMIC DNA]</scope>
    <source>
        <strain evidence="3">Mitchell_Peninsula_5</strain>
    </source>
</reference>